<sequence length="72" mass="8380">MKSKYAPEVKQRAIRLVQEQRSEYPTQWMNIVAIATKIGCSPETLRSWIKRHEADMAGCGRLTRPRKRFCGD</sequence>
<protein>
    <submittedName>
        <fullName evidence="1">Transposase</fullName>
    </submittedName>
</protein>
<dbReference type="KEGG" id="ptes:JQU52_08030"/>
<gene>
    <name evidence="1" type="ORF">JQU52_08030</name>
</gene>
<name>A0A892ZBR4_9NEIS</name>
<dbReference type="AlphaFoldDB" id="A0A892ZBR4"/>
<dbReference type="InterPro" id="IPR002514">
    <property type="entry name" value="Transposase_8"/>
</dbReference>
<dbReference type="Pfam" id="PF01527">
    <property type="entry name" value="HTH_Tnp_1"/>
    <property type="match status" value="1"/>
</dbReference>
<dbReference type="InterPro" id="IPR036388">
    <property type="entry name" value="WH-like_DNA-bd_sf"/>
</dbReference>
<evidence type="ECO:0000313" key="1">
    <source>
        <dbReference type="EMBL" id="QRQ80715.1"/>
    </source>
</evidence>
<reference evidence="1" key="1">
    <citation type="submission" date="2021-02" db="EMBL/GenBank/DDBJ databases">
        <title>Neisseriaceae sp. 26B isolated from the cloaca of a Common Toad-headed Turtle (Mesoclemmys nasuta).</title>
        <authorList>
            <person name="Spergser J."/>
            <person name="Busse H.-J."/>
        </authorList>
    </citation>
    <scope>NUCLEOTIDE SEQUENCE</scope>
    <source>
        <strain evidence="1">26B</strain>
    </source>
</reference>
<evidence type="ECO:0000313" key="2">
    <source>
        <dbReference type="Proteomes" id="UP000653156"/>
    </source>
</evidence>
<organism evidence="1 2">
    <name type="scientific">Paralysiella testudinis</name>
    <dbReference type="NCBI Taxonomy" id="2809020"/>
    <lineage>
        <taxon>Bacteria</taxon>
        <taxon>Pseudomonadati</taxon>
        <taxon>Pseudomonadota</taxon>
        <taxon>Betaproteobacteria</taxon>
        <taxon>Neisseriales</taxon>
        <taxon>Neisseriaceae</taxon>
        <taxon>Paralysiella</taxon>
    </lineage>
</organism>
<dbReference type="EMBL" id="CP069798">
    <property type="protein sequence ID" value="QRQ80715.1"/>
    <property type="molecule type" value="Genomic_DNA"/>
</dbReference>
<dbReference type="Gene3D" id="1.10.10.10">
    <property type="entry name" value="Winged helix-like DNA-binding domain superfamily/Winged helix DNA-binding domain"/>
    <property type="match status" value="1"/>
</dbReference>
<dbReference type="InterPro" id="IPR009057">
    <property type="entry name" value="Homeodomain-like_sf"/>
</dbReference>
<accession>A0A892ZBR4</accession>
<keyword evidence="2" id="KW-1185">Reference proteome</keyword>
<dbReference type="GO" id="GO:0006313">
    <property type="term" value="P:DNA transposition"/>
    <property type="evidence" value="ECO:0007669"/>
    <property type="project" value="InterPro"/>
</dbReference>
<dbReference type="SUPFAM" id="SSF46689">
    <property type="entry name" value="Homeodomain-like"/>
    <property type="match status" value="1"/>
</dbReference>
<proteinExistence type="predicted"/>
<dbReference type="GO" id="GO:0004803">
    <property type="term" value="F:transposase activity"/>
    <property type="evidence" value="ECO:0007669"/>
    <property type="project" value="InterPro"/>
</dbReference>
<dbReference type="GO" id="GO:0003677">
    <property type="term" value="F:DNA binding"/>
    <property type="evidence" value="ECO:0007669"/>
    <property type="project" value="InterPro"/>
</dbReference>
<dbReference type="Proteomes" id="UP000653156">
    <property type="component" value="Chromosome"/>
</dbReference>